<feature type="domain" description="Terminase large subunit GpA endonuclease" evidence="3">
    <location>
        <begin position="295"/>
        <end position="576"/>
    </location>
</feature>
<feature type="region of interest" description="Disordered" evidence="1">
    <location>
        <begin position="594"/>
        <end position="617"/>
    </location>
</feature>
<dbReference type="OrthoDB" id="5181253at2"/>
<dbReference type="Proteomes" id="UP000219621">
    <property type="component" value="Unassembled WGS sequence"/>
</dbReference>
<reference evidence="4 5" key="1">
    <citation type="submission" date="2017-09" db="EMBL/GenBank/DDBJ databases">
        <authorList>
            <person name="Ehlers B."/>
            <person name="Leendertz F.H."/>
        </authorList>
    </citation>
    <scope>NUCLEOTIDE SEQUENCE [LARGE SCALE GENOMIC DNA]</scope>
    <source>
        <strain evidence="4 5">USBA 140</strain>
    </source>
</reference>
<proteinExistence type="predicted"/>
<accession>A0A286GNA0</accession>
<evidence type="ECO:0000259" key="3">
    <source>
        <dbReference type="Pfam" id="PF20454"/>
    </source>
</evidence>
<dbReference type="InterPro" id="IPR046453">
    <property type="entry name" value="GpA_ATPase"/>
</dbReference>
<dbReference type="InterPro" id="IPR027417">
    <property type="entry name" value="P-loop_NTPase"/>
</dbReference>
<evidence type="ECO:0000313" key="5">
    <source>
        <dbReference type="Proteomes" id="UP000219621"/>
    </source>
</evidence>
<name>A0A286GNA0_9PROT</name>
<dbReference type="Gene3D" id="3.40.50.300">
    <property type="entry name" value="P-loop containing nucleotide triphosphate hydrolases"/>
    <property type="match status" value="1"/>
</dbReference>
<evidence type="ECO:0000256" key="1">
    <source>
        <dbReference type="SAM" id="MobiDB-lite"/>
    </source>
</evidence>
<sequence length="617" mass="68603">MKQPTNCASFDNASSIIAAFCAAMSFPVSTTALDWCSTELTLWDGPKRGQTFVPMAFQRGIFEAWQDPEIHTIVTQKCAQSGISTIMFALMAYSAKINGRPMVLYLPTDGKAEETAKEKLAPMLEANPVVGDLITDDTIGIKHFVGGYMAVLGTENENNLSSRTVPFLFFDEVDRMKNGKEGCPIAVGTKRSQQYKAEKKRFICSTPTIAGHSKVETHYDRSDKRLWHVPCPACGTFQPLEWSQVGWQRDPRTGASLPGTAYYGCKHCDARWSDADRLEVIELGYWQATAPSNGTAGFQITSLALPYLTLEAMAREYIESKGDFAARQAFHNTVLGLPWAQAEEAIDSAGFLDRRDPYSNDALPNDIIVVTAAGDIQTSETNPRVEVEIVGWDQAGRSWSLDYLIIPGSVGQVETWQALDGVSSTKFKRADGAQLGIAAFALDCSDGNVTNIVAAECKRRRNWYAIKGVDGISKPIWDNRPGAVRKQADLTFWRIGTDAARTRHVQSLRIKDPTAPGYCFFPNREIYGEDYFAQLTNKRKVNVQNKRRWDVVDKGTRHEAFDVRVYNIALFEMIRTEYSLPQIARNLSQAVETAKTNENTGKPQSRINSLSKTFGAR</sequence>
<dbReference type="GO" id="GO:0004519">
    <property type="term" value="F:endonuclease activity"/>
    <property type="evidence" value="ECO:0007669"/>
    <property type="project" value="InterPro"/>
</dbReference>
<protein>
    <submittedName>
        <fullName evidence="4">Phage terminase, large subunit GpA</fullName>
    </submittedName>
</protein>
<dbReference type="GO" id="GO:0016887">
    <property type="term" value="F:ATP hydrolysis activity"/>
    <property type="evidence" value="ECO:0007669"/>
    <property type="project" value="InterPro"/>
</dbReference>
<dbReference type="Pfam" id="PF05876">
    <property type="entry name" value="GpA_ATPase"/>
    <property type="match status" value="1"/>
</dbReference>
<evidence type="ECO:0000313" key="4">
    <source>
        <dbReference type="EMBL" id="SOD97031.1"/>
    </source>
</evidence>
<evidence type="ECO:0000259" key="2">
    <source>
        <dbReference type="Pfam" id="PF05876"/>
    </source>
</evidence>
<dbReference type="AlphaFoldDB" id="A0A286GNA0"/>
<dbReference type="RefSeq" id="WP_097279977.1">
    <property type="nucleotide sequence ID" value="NZ_OCNJ01000006.1"/>
</dbReference>
<keyword evidence="5" id="KW-1185">Reference proteome</keyword>
<organism evidence="4 5">
    <name type="scientific">Caenispirillum bisanense</name>
    <dbReference type="NCBI Taxonomy" id="414052"/>
    <lineage>
        <taxon>Bacteria</taxon>
        <taxon>Pseudomonadati</taxon>
        <taxon>Pseudomonadota</taxon>
        <taxon>Alphaproteobacteria</taxon>
        <taxon>Rhodospirillales</taxon>
        <taxon>Novispirillaceae</taxon>
        <taxon>Caenispirillum</taxon>
    </lineage>
</organism>
<dbReference type="EMBL" id="OCNJ01000006">
    <property type="protein sequence ID" value="SOD97031.1"/>
    <property type="molecule type" value="Genomic_DNA"/>
</dbReference>
<gene>
    <name evidence="4" type="ORF">SAMN05421508_106216</name>
</gene>
<feature type="domain" description="Phage terminase large subunit GpA ATPase" evidence="2">
    <location>
        <begin position="57"/>
        <end position="286"/>
    </location>
</feature>
<dbReference type="Pfam" id="PF20454">
    <property type="entry name" value="GpA_nuclease"/>
    <property type="match status" value="1"/>
</dbReference>
<dbReference type="InterPro" id="IPR046454">
    <property type="entry name" value="GpA_endonuclease"/>
</dbReference>